<dbReference type="InterPro" id="IPR006342">
    <property type="entry name" value="FkbM_mtfrase"/>
</dbReference>
<sequence>MRLATKIHDALSGMPTIAEGEAAGLKIFSRGADPDFARGTYELPVQETIASHLSAGDVFYDIGANIGFFSLIAARRVGPDGQVYAYEPVPRNASAIERSRDANGLGWLHVFADAVGSKTGHAELLLARHLGGATLATVSMPPDMNGRLEVRMTTIDASIAEHGLRPPSLVKVDVEGAEMDVFRGMVATLNTHRPKIICEIDDATKAGADRKAREITDFLASVGYITSPLPLAYANDGWQVSHLLAQPMTM</sequence>
<dbReference type="Pfam" id="PF05050">
    <property type="entry name" value="Methyltransf_21"/>
    <property type="match status" value="1"/>
</dbReference>
<dbReference type="NCBIfam" id="TIGR01444">
    <property type="entry name" value="fkbM_fam"/>
    <property type="match status" value="1"/>
</dbReference>
<dbReference type="PANTHER" id="PTHR34203">
    <property type="entry name" value="METHYLTRANSFERASE, FKBM FAMILY PROTEIN"/>
    <property type="match status" value="1"/>
</dbReference>
<dbReference type="OrthoDB" id="7272699at2"/>
<gene>
    <name evidence="2" type="ORF">SAMN02927914_00007</name>
</gene>
<protein>
    <submittedName>
        <fullName evidence="2">Methyltransferase, FkbM family</fullName>
    </submittedName>
</protein>
<dbReference type="AlphaFoldDB" id="A0A1G5UWY8"/>
<dbReference type="GO" id="GO:0008168">
    <property type="term" value="F:methyltransferase activity"/>
    <property type="evidence" value="ECO:0007669"/>
    <property type="project" value="UniProtKB-KW"/>
</dbReference>
<organism evidence="2 3">
    <name type="scientific">Mesorhizobium qingshengii</name>
    <dbReference type="NCBI Taxonomy" id="1165689"/>
    <lineage>
        <taxon>Bacteria</taxon>
        <taxon>Pseudomonadati</taxon>
        <taxon>Pseudomonadota</taxon>
        <taxon>Alphaproteobacteria</taxon>
        <taxon>Hyphomicrobiales</taxon>
        <taxon>Phyllobacteriaceae</taxon>
        <taxon>Mesorhizobium</taxon>
    </lineage>
</organism>
<dbReference type="Proteomes" id="UP000198588">
    <property type="component" value="Unassembled WGS sequence"/>
</dbReference>
<evidence type="ECO:0000313" key="3">
    <source>
        <dbReference type="Proteomes" id="UP000198588"/>
    </source>
</evidence>
<evidence type="ECO:0000313" key="2">
    <source>
        <dbReference type="EMBL" id="SDA38141.1"/>
    </source>
</evidence>
<accession>A0A1G5UWY8</accession>
<dbReference type="PANTHER" id="PTHR34203:SF15">
    <property type="entry name" value="SLL1173 PROTEIN"/>
    <property type="match status" value="1"/>
</dbReference>
<dbReference type="STRING" id="1165689.SAMN02927914_00007"/>
<proteinExistence type="predicted"/>
<name>A0A1G5UWY8_9HYPH</name>
<keyword evidence="2" id="KW-0808">Transferase</keyword>
<dbReference type="InterPro" id="IPR029063">
    <property type="entry name" value="SAM-dependent_MTases_sf"/>
</dbReference>
<dbReference type="Gene3D" id="3.40.50.150">
    <property type="entry name" value="Vaccinia Virus protein VP39"/>
    <property type="match status" value="1"/>
</dbReference>
<keyword evidence="2" id="KW-0489">Methyltransferase</keyword>
<dbReference type="EMBL" id="FMXM01000002">
    <property type="protein sequence ID" value="SDA38141.1"/>
    <property type="molecule type" value="Genomic_DNA"/>
</dbReference>
<dbReference type="InterPro" id="IPR052514">
    <property type="entry name" value="SAM-dependent_MTase"/>
</dbReference>
<reference evidence="2 3" key="1">
    <citation type="submission" date="2016-10" db="EMBL/GenBank/DDBJ databases">
        <authorList>
            <person name="de Groot N.N."/>
        </authorList>
    </citation>
    <scope>NUCLEOTIDE SEQUENCE [LARGE SCALE GENOMIC DNA]</scope>
    <source>
        <strain evidence="2 3">CGMCC 1.12097</strain>
    </source>
</reference>
<dbReference type="SUPFAM" id="SSF53335">
    <property type="entry name" value="S-adenosyl-L-methionine-dependent methyltransferases"/>
    <property type="match status" value="1"/>
</dbReference>
<dbReference type="GO" id="GO:0032259">
    <property type="term" value="P:methylation"/>
    <property type="evidence" value="ECO:0007669"/>
    <property type="project" value="UniProtKB-KW"/>
</dbReference>
<evidence type="ECO:0000259" key="1">
    <source>
        <dbReference type="Pfam" id="PF05050"/>
    </source>
</evidence>
<feature type="domain" description="Methyltransferase FkbM" evidence="1">
    <location>
        <begin position="61"/>
        <end position="225"/>
    </location>
</feature>